<protein>
    <submittedName>
        <fullName evidence="2">Uncharacterized protein</fullName>
    </submittedName>
</protein>
<evidence type="ECO:0000256" key="1">
    <source>
        <dbReference type="SAM" id="MobiDB-lite"/>
    </source>
</evidence>
<dbReference type="EMBL" id="JAIWYP010000012">
    <property type="protein sequence ID" value="KAH3729909.1"/>
    <property type="molecule type" value="Genomic_DNA"/>
</dbReference>
<evidence type="ECO:0000313" key="3">
    <source>
        <dbReference type="Proteomes" id="UP000828390"/>
    </source>
</evidence>
<feature type="region of interest" description="Disordered" evidence="1">
    <location>
        <begin position="51"/>
        <end position="70"/>
    </location>
</feature>
<accession>A0A9D4HSP2</accession>
<evidence type="ECO:0000313" key="2">
    <source>
        <dbReference type="EMBL" id="KAH3729909.1"/>
    </source>
</evidence>
<sequence>MGPKNFGPKNGQIRALLLHQFLYLFEFEQDVVNGRVCVAGEKNRETQGMQHLHHCNDGGRLSWKHEDNNK</sequence>
<proteinExistence type="predicted"/>
<name>A0A9D4HSP2_DREPO</name>
<reference evidence="2" key="1">
    <citation type="journal article" date="2019" name="bioRxiv">
        <title>The Genome of the Zebra Mussel, Dreissena polymorpha: A Resource for Invasive Species Research.</title>
        <authorList>
            <person name="McCartney M.A."/>
            <person name="Auch B."/>
            <person name="Kono T."/>
            <person name="Mallez S."/>
            <person name="Zhang Y."/>
            <person name="Obille A."/>
            <person name="Becker A."/>
            <person name="Abrahante J.E."/>
            <person name="Garbe J."/>
            <person name="Badalamenti J.P."/>
            <person name="Herman A."/>
            <person name="Mangelson H."/>
            <person name="Liachko I."/>
            <person name="Sullivan S."/>
            <person name="Sone E.D."/>
            <person name="Koren S."/>
            <person name="Silverstein K.A.T."/>
            <person name="Beckman K.B."/>
            <person name="Gohl D.M."/>
        </authorList>
    </citation>
    <scope>NUCLEOTIDE SEQUENCE</scope>
    <source>
        <strain evidence="2">Duluth1</strain>
        <tissue evidence="2">Whole animal</tissue>
    </source>
</reference>
<organism evidence="2 3">
    <name type="scientific">Dreissena polymorpha</name>
    <name type="common">Zebra mussel</name>
    <name type="synonym">Mytilus polymorpha</name>
    <dbReference type="NCBI Taxonomy" id="45954"/>
    <lineage>
        <taxon>Eukaryota</taxon>
        <taxon>Metazoa</taxon>
        <taxon>Spiralia</taxon>
        <taxon>Lophotrochozoa</taxon>
        <taxon>Mollusca</taxon>
        <taxon>Bivalvia</taxon>
        <taxon>Autobranchia</taxon>
        <taxon>Heteroconchia</taxon>
        <taxon>Euheterodonta</taxon>
        <taxon>Imparidentia</taxon>
        <taxon>Neoheterodontei</taxon>
        <taxon>Myida</taxon>
        <taxon>Dreissenoidea</taxon>
        <taxon>Dreissenidae</taxon>
        <taxon>Dreissena</taxon>
    </lineage>
</organism>
<keyword evidence="3" id="KW-1185">Reference proteome</keyword>
<gene>
    <name evidence="2" type="ORF">DPMN_055887</name>
</gene>
<dbReference type="AlphaFoldDB" id="A0A9D4HSP2"/>
<dbReference type="Proteomes" id="UP000828390">
    <property type="component" value="Unassembled WGS sequence"/>
</dbReference>
<comment type="caution">
    <text evidence="2">The sequence shown here is derived from an EMBL/GenBank/DDBJ whole genome shotgun (WGS) entry which is preliminary data.</text>
</comment>
<reference evidence="2" key="2">
    <citation type="submission" date="2020-11" db="EMBL/GenBank/DDBJ databases">
        <authorList>
            <person name="McCartney M.A."/>
            <person name="Auch B."/>
            <person name="Kono T."/>
            <person name="Mallez S."/>
            <person name="Becker A."/>
            <person name="Gohl D.M."/>
            <person name="Silverstein K.A.T."/>
            <person name="Koren S."/>
            <person name="Bechman K.B."/>
            <person name="Herman A."/>
            <person name="Abrahante J.E."/>
            <person name="Garbe J."/>
        </authorList>
    </citation>
    <scope>NUCLEOTIDE SEQUENCE</scope>
    <source>
        <strain evidence="2">Duluth1</strain>
        <tissue evidence="2">Whole animal</tissue>
    </source>
</reference>